<organism evidence="2 3">
    <name type="scientific">Paenibacillus sambharensis</name>
    <dbReference type="NCBI Taxonomy" id="1803190"/>
    <lineage>
        <taxon>Bacteria</taxon>
        <taxon>Bacillati</taxon>
        <taxon>Bacillota</taxon>
        <taxon>Bacilli</taxon>
        <taxon>Bacillales</taxon>
        <taxon>Paenibacillaceae</taxon>
        <taxon>Paenibacillus</taxon>
    </lineage>
</organism>
<evidence type="ECO:0000313" key="3">
    <source>
        <dbReference type="Proteomes" id="UP000249522"/>
    </source>
</evidence>
<proteinExistence type="predicted"/>
<protein>
    <submittedName>
        <fullName evidence="2">DinB family protein</fullName>
    </submittedName>
</protein>
<reference evidence="2 3" key="1">
    <citation type="submission" date="2018-06" db="EMBL/GenBank/DDBJ databases">
        <title>Paenibacillus imtechensis sp. nov.</title>
        <authorList>
            <person name="Pinnaka A.K."/>
            <person name="Singh H."/>
            <person name="Kaur M."/>
        </authorList>
    </citation>
    <scope>NUCLEOTIDE SEQUENCE [LARGE SCALE GENOMIC DNA]</scope>
    <source>
        <strain evidence="2 3">SMB1</strain>
    </source>
</reference>
<dbReference type="OrthoDB" id="2964295at2"/>
<dbReference type="Proteomes" id="UP000249522">
    <property type="component" value="Unassembled WGS sequence"/>
</dbReference>
<dbReference type="Pfam" id="PF12867">
    <property type="entry name" value="DinB_2"/>
    <property type="match status" value="1"/>
</dbReference>
<dbReference type="Gene3D" id="1.20.120.450">
    <property type="entry name" value="dinb family like domain"/>
    <property type="match status" value="1"/>
</dbReference>
<name>A0A2W1LTE4_9BACL</name>
<dbReference type="InterPro" id="IPR034660">
    <property type="entry name" value="DinB/YfiT-like"/>
</dbReference>
<gene>
    <name evidence="2" type="ORF">DNH61_17360</name>
</gene>
<comment type="caution">
    <text evidence="2">The sequence shown here is derived from an EMBL/GenBank/DDBJ whole genome shotgun (WGS) entry which is preliminary data.</text>
</comment>
<sequence length="157" mass="18665">MIVAVKQNKVLDQFSDLLPWAENLKDTAQDLWLKPISDGKWSLREILTHIMYWDRNSLEMMVPNMSEGAALFFADIEKHNQEAAGLAQSYHSLDTLIDDLVITRRQLFVLLKEKYNNTEKFTIDNRNYTYKKFVQLFIHHDEHHRRQIEGFLEQEKV</sequence>
<evidence type="ECO:0000259" key="1">
    <source>
        <dbReference type="Pfam" id="PF12867"/>
    </source>
</evidence>
<feature type="domain" description="DinB-like" evidence="1">
    <location>
        <begin position="17"/>
        <end position="148"/>
    </location>
</feature>
<dbReference type="EMBL" id="QKRB01000051">
    <property type="protein sequence ID" value="PZD94717.1"/>
    <property type="molecule type" value="Genomic_DNA"/>
</dbReference>
<evidence type="ECO:0000313" key="2">
    <source>
        <dbReference type="EMBL" id="PZD94717.1"/>
    </source>
</evidence>
<dbReference type="AlphaFoldDB" id="A0A2W1LTE4"/>
<dbReference type="SUPFAM" id="SSF109854">
    <property type="entry name" value="DinB/YfiT-like putative metalloenzymes"/>
    <property type="match status" value="1"/>
</dbReference>
<dbReference type="InterPro" id="IPR024775">
    <property type="entry name" value="DinB-like"/>
</dbReference>
<keyword evidence="3" id="KW-1185">Reference proteome</keyword>
<accession>A0A2W1LTE4</accession>